<evidence type="ECO:0000256" key="8">
    <source>
        <dbReference type="ARBA" id="ARBA00025736"/>
    </source>
</evidence>
<feature type="domain" description="G-protein coupled receptors family 1 profile" evidence="12">
    <location>
        <begin position="45"/>
        <end position="357"/>
    </location>
</feature>
<dbReference type="SUPFAM" id="SSF81321">
    <property type="entry name" value="Family A G protein-coupled receptor-like"/>
    <property type="match status" value="1"/>
</dbReference>
<sequence length="457" mass="49576">MLNSSSSAVCPLLQTMLDHSLNNNTGVNLVVVCIHGLVSCLGILENALVLWVVGFSLHRRTVASVWVLNLALSDFLATLTLPLFTHYLHSSHSWELGGPLCTAQSSVFFLNMFVSAFLLAAISLDRCLLVARPVWSQNHRSVSAAWKVCALGWLWAAANAFPYFLFRAVTEKTDGRKLCYHHFGLYSTPGTLERDCMVRQAATAVSKTFLAFLLPLVVIAGSYTLFGISLSQRWKRRRKDSSSRFTGALIVTNVERRESKPNTNTKSSTANLKGSTPTSTSVKLSSRRTEPGLSRGFTKMVSSVIATFALCWAPYHVFCLIEVAAQYWPPRVVLVEVGLPMATTFAFLNPVLNPVLYAFSCPNFCVRIRQSLGALMEGLVEEGGMGGAGEGRLGLGIRKGRRKGRGSLGGNSSLSPSCLGTPGSPRLQVDHLPSSASINHNFKASCGGLEQGEDTVN</sequence>
<keyword evidence="14" id="KW-1185">Reference proteome</keyword>
<evidence type="ECO:0000256" key="1">
    <source>
        <dbReference type="ARBA" id="ARBA00004141"/>
    </source>
</evidence>
<dbReference type="Pfam" id="PF00001">
    <property type="entry name" value="7tm_1"/>
    <property type="match status" value="1"/>
</dbReference>
<dbReference type="PANTHER" id="PTHR24225">
    <property type="entry name" value="CHEMOTACTIC RECEPTOR"/>
    <property type="match status" value="1"/>
</dbReference>
<keyword evidence="6 9" id="KW-0675">Receptor</keyword>
<evidence type="ECO:0000256" key="6">
    <source>
        <dbReference type="ARBA" id="ARBA00023170"/>
    </source>
</evidence>
<evidence type="ECO:0000256" key="11">
    <source>
        <dbReference type="SAM" id="Phobius"/>
    </source>
</evidence>
<reference evidence="13" key="3">
    <citation type="submission" date="2025-09" db="UniProtKB">
        <authorList>
            <consortium name="Ensembl"/>
        </authorList>
    </citation>
    <scope>IDENTIFICATION</scope>
</reference>
<feature type="transmembrane region" description="Helical" evidence="11">
    <location>
        <begin position="29"/>
        <end position="53"/>
    </location>
</feature>
<evidence type="ECO:0000256" key="7">
    <source>
        <dbReference type="ARBA" id="ARBA00023224"/>
    </source>
</evidence>
<dbReference type="GO" id="GO:0005886">
    <property type="term" value="C:plasma membrane"/>
    <property type="evidence" value="ECO:0007669"/>
    <property type="project" value="TreeGrafter"/>
</dbReference>
<evidence type="ECO:0000259" key="12">
    <source>
        <dbReference type="PROSITE" id="PS50262"/>
    </source>
</evidence>
<dbReference type="GO" id="GO:0007204">
    <property type="term" value="P:positive regulation of cytosolic calcium ion concentration"/>
    <property type="evidence" value="ECO:0007669"/>
    <property type="project" value="TreeGrafter"/>
</dbReference>
<feature type="transmembrane region" description="Helical" evidence="11">
    <location>
        <begin position="304"/>
        <end position="325"/>
    </location>
</feature>
<keyword evidence="3 11" id="KW-1133">Transmembrane helix</keyword>
<evidence type="ECO:0000256" key="4">
    <source>
        <dbReference type="ARBA" id="ARBA00023040"/>
    </source>
</evidence>
<dbReference type="GO" id="GO:0006954">
    <property type="term" value="P:inflammatory response"/>
    <property type="evidence" value="ECO:0007669"/>
    <property type="project" value="TreeGrafter"/>
</dbReference>
<feature type="compositionally biased region" description="Polar residues" evidence="10">
    <location>
        <begin position="261"/>
        <end position="284"/>
    </location>
</feature>
<evidence type="ECO:0000256" key="3">
    <source>
        <dbReference type="ARBA" id="ARBA00022989"/>
    </source>
</evidence>
<feature type="region of interest" description="Disordered" evidence="10">
    <location>
        <begin position="256"/>
        <end position="292"/>
    </location>
</feature>
<dbReference type="STRING" id="62062.ENSHHUP00000022792"/>
<comment type="similarity">
    <text evidence="9">Belongs to the G-protein coupled receptor 1 family.</text>
</comment>
<feature type="transmembrane region" description="Helical" evidence="11">
    <location>
        <begin position="144"/>
        <end position="166"/>
    </location>
</feature>
<accession>A0A4W5LAF1</accession>
<reference evidence="14" key="1">
    <citation type="submission" date="2018-06" db="EMBL/GenBank/DDBJ databases">
        <title>Genome assembly of Danube salmon.</title>
        <authorList>
            <person name="Macqueen D.J."/>
            <person name="Gundappa M.K."/>
        </authorList>
    </citation>
    <scope>NUCLEOTIDE SEQUENCE [LARGE SCALE GENOMIC DNA]</scope>
</reference>
<evidence type="ECO:0000256" key="5">
    <source>
        <dbReference type="ARBA" id="ARBA00023136"/>
    </source>
</evidence>
<dbReference type="Proteomes" id="UP000314982">
    <property type="component" value="Unassembled WGS sequence"/>
</dbReference>
<feature type="region of interest" description="Disordered" evidence="10">
    <location>
        <begin position="403"/>
        <end position="426"/>
    </location>
</feature>
<name>A0A4W5LAF1_9TELE</name>
<dbReference type="GO" id="GO:0004930">
    <property type="term" value="F:G protein-coupled receptor activity"/>
    <property type="evidence" value="ECO:0007669"/>
    <property type="project" value="UniProtKB-KW"/>
</dbReference>
<feature type="transmembrane region" description="Helical" evidence="11">
    <location>
        <begin position="65"/>
        <end position="85"/>
    </location>
</feature>
<keyword evidence="5 11" id="KW-0472">Membrane</keyword>
<evidence type="ECO:0000256" key="10">
    <source>
        <dbReference type="SAM" id="MobiDB-lite"/>
    </source>
</evidence>
<feature type="transmembrane region" description="Helical" evidence="11">
    <location>
        <begin position="105"/>
        <end position="124"/>
    </location>
</feature>
<dbReference type="AlphaFoldDB" id="A0A4W5LAF1"/>
<keyword evidence="2 9" id="KW-0812">Transmembrane</keyword>
<feature type="transmembrane region" description="Helical" evidence="11">
    <location>
        <begin position="209"/>
        <end position="230"/>
    </location>
</feature>
<keyword evidence="4 9" id="KW-0297">G-protein coupled receptor</keyword>
<dbReference type="Gene3D" id="1.20.1070.10">
    <property type="entry name" value="Rhodopsin 7-helix transmembrane proteins"/>
    <property type="match status" value="2"/>
</dbReference>
<dbReference type="PROSITE" id="PS00237">
    <property type="entry name" value="G_PROTEIN_RECEP_F1_1"/>
    <property type="match status" value="1"/>
</dbReference>
<comment type="subcellular location">
    <subcellularLocation>
        <location evidence="1">Membrane</location>
        <topology evidence="1">Multi-pass membrane protein</topology>
    </subcellularLocation>
</comment>
<dbReference type="GeneTree" id="ENSGT00940000162009"/>
<dbReference type="InterPro" id="IPR000276">
    <property type="entry name" value="GPCR_Rhodpsn"/>
</dbReference>
<feature type="transmembrane region" description="Helical" evidence="11">
    <location>
        <begin position="337"/>
        <end position="359"/>
    </location>
</feature>
<dbReference type="Ensembl" id="ENSHHUT00000023655.1">
    <property type="protein sequence ID" value="ENSHHUP00000022792.1"/>
    <property type="gene ID" value="ENSHHUG00000014280.1"/>
</dbReference>
<feature type="compositionally biased region" description="Low complexity" evidence="10">
    <location>
        <begin position="410"/>
        <end position="420"/>
    </location>
</feature>
<evidence type="ECO:0000313" key="14">
    <source>
        <dbReference type="Proteomes" id="UP000314982"/>
    </source>
</evidence>
<dbReference type="InterPro" id="IPR017452">
    <property type="entry name" value="GPCR_Rhodpsn_7TM"/>
</dbReference>
<dbReference type="PRINTS" id="PR00237">
    <property type="entry name" value="GPCRRHODOPSN"/>
</dbReference>
<reference evidence="13" key="2">
    <citation type="submission" date="2025-08" db="UniProtKB">
        <authorList>
            <consortium name="Ensembl"/>
        </authorList>
    </citation>
    <scope>IDENTIFICATION</scope>
</reference>
<dbReference type="PANTHER" id="PTHR24225:SF50">
    <property type="entry name" value="PROSTAGLANDIN D2 RECEPTOR 2-LIKE"/>
    <property type="match status" value="1"/>
</dbReference>
<organism evidence="13 14">
    <name type="scientific">Hucho hucho</name>
    <name type="common">huchen</name>
    <dbReference type="NCBI Taxonomy" id="62062"/>
    <lineage>
        <taxon>Eukaryota</taxon>
        <taxon>Metazoa</taxon>
        <taxon>Chordata</taxon>
        <taxon>Craniata</taxon>
        <taxon>Vertebrata</taxon>
        <taxon>Euteleostomi</taxon>
        <taxon>Actinopterygii</taxon>
        <taxon>Neopterygii</taxon>
        <taxon>Teleostei</taxon>
        <taxon>Protacanthopterygii</taxon>
        <taxon>Salmoniformes</taxon>
        <taxon>Salmonidae</taxon>
        <taxon>Salmoninae</taxon>
        <taxon>Hucho</taxon>
    </lineage>
</organism>
<dbReference type="InterPro" id="IPR000826">
    <property type="entry name" value="Formyl_rcpt-rel"/>
</dbReference>
<evidence type="ECO:0000256" key="9">
    <source>
        <dbReference type="RuleBase" id="RU000688"/>
    </source>
</evidence>
<dbReference type="GO" id="GO:0007200">
    <property type="term" value="P:phospholipase C-activating G protein-coupled receptor signaling pathway"/>
    <property type="evidence" value="ECO:0007669"/>
    <property type="project" value="TreeGrafter"/>
</dbReference>
<evidence type="ECO:0000313" key="13">
    <source>
        <dbReference type="Ensembl" id="ENSHHUP00000022792.1"/>
    </source>
</evidence>
<evidence type="ECO:0000256" key="2">
    <source>
        <dbReference type="ARBA" id="ARBA00022692"/>
    </source>
</evidence>
<proteinExistence type="inferred from homology"/>
<keyword evidence="7 9" id="KW-0807">Transducer</keyword>
<dbReference type="PROSITE" id="PS50262">
    <property type="entry name" value="G_PROTEIN_RECEP_F1_2"/>
    <property type="match status" value="1"/>
</dbReference>
<comment type="similarity">
    <text evidence="8">Belongs to the chemokine-like receptor (CMKLR) family.</text>
</comment>
<protein>
    <submittedName>
        <fullName evidence="13">Prostaglandin D2 receptor 2</fullName>
    </submittedName>
</protein>
<dbReference type="GO" id="GO:0004875">
    <property type="term" value="F:complement receptor activity"/>
    <property type="evidence" value="ECO:0007669"/>
    <property type="project" value="TreeGrafter"/>
</dbReference>